<dbReference type="STRING" id="1335048.AKL17_2598"/>
<dbReference type="EMBL" id="CP012661">
    <property type="protein sequence ID" value="AMY69841.1"/>
    <property type="molecule type" value="Genomic_DNA"/>
</dbReference>
<accession>A0A159Z3Y3</accession>
<dbReference type="AlphaFoldDB" id="A0A159Z3Y3"/>
<dbReference type="Proteomes" id="UP000076128">
    <property type="component" value="Chromosome"/>
</dbReference>
<organism evidence="1 2">
    <name type="scientific">Frigidibacter mobilis</name>
    <dbReference type="NCBI Taxonomy" id="1335048"/>
    <lineage>
        <taxon>Bacteria</taxon>
        <taxon>Pseudomonadati</taxon>
        <taxon>Pseudomonadota</taxon>
        <taxon>Alphaproteobacteria</taxon>
        <taxon>Rhodobacterales</taxon>
        <taxon>Paracoccaceae</taxon>
        <taxon>Frigidibacter</taxon>
    </lineage>
</organism>
<evidence type="ECO:0000313" key="2">
    <source>
        <dbReference type="Proteomes" id="UP000076128"/>
    </source>
</evidence>
<proteinExistence type="predicted"/>
<dbReference type="RefSeq" id="WP_066813838.1">
    <property type="nucleotide sequence ID" value="NZ_CP012661.1"/>
</dbReference>
<dbReference type="OrthoDB" id="7690035at2"/>
<dbReference type="PATRIC" id="fig|1335048.3.peg.2709"/>
<evidence type="ECO:0000313" key="1">
    <source>
        <dbReference type="EMBL" id="AMY69841.1"/>
    </source>
</evidence>
<protein>
    <submittedName>
        <fullName evidence="1">Uncharacterized protein</fullName>
    </submittedName>
</protein>
<sequence length="76" mass="8588">MTPDEWQAHVTRAAALEIGKWLEARGKLHQPISSLTLGDLEAMAVNAISRWIVLQSERLQRQDWPQEDPVAMILLG</sequence>
<gene>
    <name evidence="1" type="ORF">AKL17_2598</name>
</gene>
<keyword evidence="2" id="KW-1185">Reference proteome</keyword>
<dbReference type="KEGG" id="daa:AKL17_2598"/>
<reference evidence="1 2" key="1">
    <citation type="submission" date="2015-09" db="EMBL/GenBank/DDBJ databases">
        <title>Complete genome sequence of Defluviimonas alba cai42t isolated from an oilfield in Xinjiang.</title>
        <authorList>
            <person name="Geng S."/>
            <person name="Pan X."/>
            <person name="Wu X."/>
        </authorList>
    </citation>
    <scope>NUCLEOTIDE SEQUENCE [LARGE SCALE GENOMIC DNA]</scope>
    <source>
        <strain evidence="2">cai42</strain>
    </source>
</reference>
<name>A0A159Z3Y3_9RHOB</name>